<organism evidence="4 5">
    <name type="scientific">Lentinus tigrinus ALCF2SS1-6</name>
    <dbReference type="NCBI Taxonomy" id="1328759"/>
    <lineage>
        <taxon>Eukaryota</taxon>
        <taxon>Fungi</taxon>
        <taxon>Dikarya</taxon>
        <taxon>Basidiomycota</taxon>
        <taxon>Agaricomycotina</taxon>
        <taxon>Agaricomycetes</taxon>
        <taxon>Polyporales</taxon>
        <taxon>Polyporaceae</taxon>
        <taxon>Lentinus</taxon>
    </lineage>
</organism>
<evidence type="ECO:0000256" key="2">
    <source>
        <dbReference type="SAM" id="MobiDB-lite"/>
    </source>
</evidence>
<evidence type="ECO:0000256" key="1">
    <source>
        <dbReference type="SAM" id="Coils"/>
    </source>
</evidence>
<dbReference type="AlphaFoldDB" id="A0A5C2RXC6"/>
<keyword evidence="5" id="KW-1185">Reference proteome</keyword>
<protein>
    <recommendedName>
        <fullName evidence="3">DUF6697 domain-containing protein</fullName>
    </recommendedName>
</protein>
<accession>A0A5C2RXC6</accession>
<feature type="compositionally biased region" description="Pro residues" evidence="2">
    <location>
        <begin position="463"/>
        <end position="476"/>
    </location>
</feature>
<dbReference type="InterPro" id="IPR046520">
    <property type="entry name" value="DUF6697"/>
</dbReference>
<reference evidence="4" key="1">
    <citation type="journal article" date="2018" name="Genome Biol. Evol.">
        <title>Genomics and development of Lentinus tigrinus, a white-rot wood-decaying mushroom with dimorphic fruiting bodies.</title>
        <authorList>
            <person name="Wu B."/>
            <person name="Xu Z."/>
            <person name="Knudson A."/>
            <person name="Carlson A."/>
            <person name="Chen N."/>
            <person name="Kovaka S."/>
            <person name="LaButti K."/>
            <person name="Lipzen A."/>
            <person name="Pennachio C."/>
            <person name="Riley R."/>
            <person name="Schakwitz W."/>
            <person name="Umezawa K."/>
            <person name="Ohm R.A."/>
            <person name="Grigoriev I.V."/>
            <person name="Nagy L.G."/>
            <person name="Gibbons J."/>
            <person name="Hibbett D."/>
        </authorList>
    </citation>
    <scope>NUCLEOTIDE SEQUENCE [LARGE SCALE GENOMIC DNA]</scope>
    <source>
        <strain evidence="4">ALCF2SS1-6</strain>
    </source>
</reference>
<gene>
    <name evidence="4" type="ORF">L227DRAFT_656739</name>
</gene>
<feature type="compositionally biased region" description="Polar residues" evidence="2">
    <location>
        <begin position="487"/>
        <end position="499"/>
    </location>
</feature>
<evidence type="ECO:0000313" key="5">
    <source>
        <dbReference type="Proteomes" id="UP000313359"/>
    </source>
</evidence>
<keyword evidence="1" id="KW-0175">Coiled coil</keyword>
<evidence type="ECO:0000259" key="3">
    <source>
        <dbReference type="Pfam" id="PF20411"/>
    </source>
</evidence>
<dbReference type="OrthoDB" id="3219211at2759"/>
<sequence>MVYKMNGDAFPAPNTVDYEMSIRLERLRVQEALNARDIAVGRLADVCASVREKTNAVDTLREERERLRKQLEMLECKDHDKENLNISVKAEDEDAREVRDPIGAVESRFALLQVADARPDDVGNNLKMHHECDFNATQASNILTDMSNVPANPPKPPSSPFNVLSPLTVDAPDSPWTPLEGHRQIMLPTLNTAEKIEARYAVLASLPLPSGVPHDALTPILIPPPYGLHDFIGTTSGLLRYQLGNYRVFQQSTTTWCPDREEHGYYLTPIFKCSTNPRVNTAHRWTAVDIDATLDANTECFFNKDGKWYYAGIYKSFRLEDLCTQEWECLSTETSQAIVKETLAARKNTCPQNLYETSQLYSAGALKVACIGLQCIGFNNTLYRGLLEHAALCTHTGKWRVPTGGYNNSVSPGPGPGLGLASPVGTTWNGPGSPVNLVLSPPQTTQSANVGVIGRPPAGSQPQPQPQPPTPTPTPPYRILQHDTPDFSANSGERLAGTT</sequence>
<evidence type="ECO:0000313" key="4">
    <source>
        <dbReference type="EMBL" id="RPD55702.1"/>
    </source>
</evidence>
<dbReference type="Pfam" id="PF20411">
    <property type="entry name" value="DUF6697"/>
    <property type="match status" value="1"/>
</dbReference>
<feature type="domain" description="DUF6697" evidence="3">
    <location>
        <begin position="238"/>
        <end position="388"/>
    </location>
</feature>
<feature type="coiled-coil region" evidence="1">
    <location>
        <begin position="50"/>
        <end position="84"/>
    </location>
</feature>
<feature type="region of interest" description="Disordered" evidence="2">
    <location>
        <begin position="440"/>
        <end position="499"/>
    </location>
</feature>
<dbReference type="Proteomes" id="UP000313359">
    <property type="component" value="Unassembled WGS sequence"/>
</dbReference>
<proteinExistence type="predicted"/>
<dbReference type="EMBL" id="ML122293">
    <property type="protein sequence ID" value="RPD55702.1"/>
    <property type="molecule type" value="Genomic_DNA"/>
</dbReference>
<name>A0A5C2RXC6_9APHY</name>